<name>A0ABY5VUP7_9ACTN</name>
<evidence type="ECO:0000256" key="5">
    <source>
        <dbReference type="RuleBase" id="RU362066"/>
    </source>
</evidence>
<dbReference type="Pfam" id="PF02465">
    <property type="entry name" value="FliD_N"/>
    <property type="match status" value="1"/>
</dbReference>
<reference evidence="8" key="2">
    <citation type="submission" date="2022-09" db="EMBL/GenBank/DDBJ databases">
        <title>Biosynthetic gene clusters of Dactylosporangioum fulvum.</title>
        <authorList>
            <person name="Caradec T."/>
        </authorList>
    </citation>
    <scope>NUCLEOTIDE SEQUENCE</scope>
    <source>
        <strain evidence="8">NRRL B-16292</strain>
    </source>
</reference>
<evidence type="ECO:0000256" key="3">
    <source>
        <dbReference type="ARBA" id="ARBA00023054"/>
    </source>
</evidence>
<sequence length="453" mass="45995">MVTGGSVDGLISGMSTSTVISQLMQVEAAPQTALKSKVSAQQKVVTSYQSINTKMSALLTAAKALNDPVAWKGATATSSSDAVVATTTASGSSQSGSLTFSVKKLASAHSLVYGGRVADTTDSVMNGSSFDITINGQTKTVTPADTSLKGVVDAINKTADLGVKATAIQAAPGQYTLQLTATTTGTDSVFTVSGLDGLGADTIATQGDNAVLSVGTTNPFEVSSSTNTFKGLLDGLTVTASKVQAPTDPPITVTVASDTEGIAAKVQAMVDAANATLSEIATQTKSKSGGIAGGPLSGNSSMQSLATTVLGTVSGGAGTLGSLKDVGVELTRDGRLSFNKTTFLAALNADPVKTQSYFIGTTDIDGDGVKDGFADKMVSVANKATQTNTGTLARFIASGNDAITELNNRISDWDVRLAARQETLQRQFTAMETALGKLRNQSSWLAGQLSSLG</sequence>
<feature type="domain" description="Flagellar hook-associated protein 2 N-terminal" evidence="6">
    <location>
        <begin position="12"/>
        <end position="109"/>
    </location>
</feature>
<reference evidence="8" key="1">
    <citation type="submission" date="2021-04" db="EMBL/GenBank/DDBJ databases">
        <authorList>
            <person name="Hartkoorn R.C."/>
            <person name="Beaudoing E."/>
            <person name="Hot D."/>
        </authorList>
    </citation>
    <scope>NUCLEOTIDE SEQUENCE</scope>
    <source>
        <strain evidence="8">NRRL B-16292</strain>
    </source>
</reference>
<accession>A0ABY5VUP7</accession>
<evidence type="ECO:0000256" key="2">
    <source>
        <dbReference type="ARBA" id="ARBA00011255"/>
    </source>
</evidence>
<keyword evidence="4 5" id="KW-0975">Bacterial flagellum</keyword>
<proteinExistence type="inferred from homology"/>
<comment type="function">
    <text evidence="5">Required for morphogenesis and for the elongation of the flagellar filament by facilitating polymerization of the flagellin monomers at the tip of growing filament. Forms a capping structure, which prevents flagellin subunits (transported through the central channel of the flagellum) from leaking out without polymerization at the distal end.</text>
</comment>
<dbReference type="EMBL" id="CP073720">
    <property type="protein sequence ID" value="UWP81502.1"/>
    <property type="molecule type" value="Genomic_DNA"/>
</dbReference>
<evidence type="ECO:0000256" key="1">
    <source>
        <dbReference type="ARBA" id="ARBA00009764"/>
    </source>
</evidence>
<evidence type="ECO:0000259" key="7">
    <source>
        <dbReference type="Pfam" id="PF07195"/>
    </source>
</evidence>
<organism evidence="8 9">
    <name type="scientific">Dactylosporangium fulvum</name>
    <dbReference type="NCBI Taxonomy" id="53359"/>
    <lineage>
        <taxon>Bacteria</taxon>
        <taxon>Bacillati</taxon>
        <taxon>Actinomycetota</taxon>
        <taxon>Actinomycetes</taxon>
        <taxon>Micromonosporales</taxon>
        <taxon>Micromonosporaceae</taxon>
        <taxon>Dactylosporangium</taxon>
    </lineage>
</organism>
<dbReference type="PANTHER" id="PTHR30288">
    <property type="entry name" value="FLAGELLAR CAP/ASSEMBLY PROTEIN FLID"/>
    <property type="match status" value="1"/>
</dbReference>
<evidence type="ECO:0000313" key="9">
    <source>
        <dbReference type="Proteomes" id="UP001059617"/>
    </source>
</evidence>
<dbReference type="InterPro" id="IPR010809">
    <property type="entry name" value="FliD_C"/>
</dbReference>
<keyword evidence="5" id="KW-0964">Secreted</keyword>
<feature type="domain" description="Flagellar hook-associated protein 2 C-terminal" evidence="7">
    <location>
        <begin position="208"/>
        <end position="439"/>
    </location>
</feature>
<dbReference type="RefSeq" id="WP_259859267.1">
    <property type="nucleotide sequence ID" value="NZ_BAAAST010000002.1"/>
</dbReference>
<keyword evidence="8" id="KW-0969">Cilium</keyword>
<evidence type="ECO:0000259" key="6">
    <source>
        <dbReference type="Pfam" id="PF02465"/>
    </source>
</evidence>
<evidence type="ECO:0000313" key="8">
    <source>
        <dbReference type="EMBL" id="UWP81502.1"/>
    </source>
</evidence>
<dbReference type="InterPro" id="IPR040026">
    <property type="entry name" value="FliD"/>
</dbReference>
<comment type="subcellular location">
    <subcellularLocation>
        <location evidence="5">Secreted</location>
    </subcellularLocation>
    <subcellularLocation>
        <location evidence="5">Bacterial flagellum</location>
    </subcellularLocation>
</comment>
<protein>
    <recommendedName>
        <fullName evidence="5">Flagellar hook-associated protein 2</fullName>
        <shortName evidence="5">HAP2</shortName>
    </recommendedName>
    <alternativeName>
        <fullName evidence="5">Flagellar cap protein</fullName>
    </alternativeName>
</protein>
<comment type="similarity">
    <text evidence="1 5">Belongs to the FliD family.</text>
</comment>
<dbReference type="PANTHER" id="PTHR30288:SF0">
    <property type="entry name" value="FLAGELLAR HOOK-ASSOCIATED PROTEIN 2"/>
    <property type="match status" value="1"/>
</dbReference>
<keyword evidence="3" id="KW-0175">Coiled coil</keyword>
<gene>
    <name evidence="8" type="primary">fliD</name>
    <name evidence="8" type="ORF">Dfulv_41355</name>
</gene>
<dbReference type="Pfam" id="PF07195">
    <property type="entry name" value="FliD_C"/>
    <property type="match status" value="1"/>
</dbReference>
<keyword evidence="8" id="KW-0966">Cell projection</keyword>
<keyword evidence="8" id="KW-0282">Flagellum</keyword>
<evidence type="ECO:0000256" key="4">
    <source>
        <dbReference type="ARBA" id="ARBA00023143"/>
    </source>
</evidence>
<keyword evidence="9" id="KW-1185">Reference proteome</keyword>
<dbReference type="Proteomes" id="UP001059617">
    <property type="component" value="Chromosome"/>
</dbReference>
<dbReference type="InterPro" id="IPR003481">
    <property type="entry name" value="FliD_N"/>
</dbReference>
<comment type="subunit">
    <text evidence="2 5">Homopentamer.</text>
</comment>